<evidence type="ECO:0000313" key="3">
    <source>
        <dbReference type="EMBL" id="KAH7139280.1"/>
    </source>
</evidence>
<dbReference type="OrthoDB" id="3200163at2759"/>
<proteinExistence type="predicted"/>
<accession>A0A9P9J231</accession>
<dbReference type="Pfam" id="PF17107">
    <property type="entry name" value="SesA"/>
    <property type="match status" value="1"/>
</dbReference>
<reference evidence="3" key="1">
    <citation type="journal article" date="2021" name="Nat. Commun.">
        <title>Genetic determinants of endophytism in the Arabidopsis root mycobiome.</title>
        <authorList>
            <person name="Mesny F."/>
            <person name="Miyauchi S."/>
            <person name="Thiergart T."/>
            <person name="Pickel B."/>
            <person name="Atanasova L."/>
            <person name="Karlsson M."/>
            <person name="Huettel B."/>
            <person name="Barry K.W."/>
            <person name="Haridas S."/>
            <person name="Chen C."/>
            <person name="Bauer D."/>
            <person name="Andreopoulos W."/>
            <person name="Pangilinan J."/>
            <person name="LaButti K."/>
            <person name="Riley R."/>
            <person name="Lipzen A."/>
            <person name="Clum A."/>
            <person name="Drula E."/>
            <person name="Henrissat B."/>
            <person name="Kohler A."/>
            <person name="Grigoriev I.V."/>
            <person name="Martin F.M."/>
            <person name="Hacquard S."/>
        </authorList>
    </citation>
    <scope>NUCLEOTIDE SEQUENCE</scope>
    <source>
        <strain evidence="3">MPI-CAGE-CH-0243</strain>
    </source>
</reference>
<keyword evidence="1" id="KW-0732">Signal</keyword>
<dbReference type="EMBL" id="JAGMWT010000001">
    <property type="protein sequence ID" value="KAH7139280.1"/>
    <property type="molecule type" value="Genomic_DNA"/>
</dbReference>
<comment type="caution">
    <text evidence="3">The sequence shown here is derived from an EMBL/GenBank/DDBJ whole genome shotgun (WGS) entry which is preliminary data.</text>
</comment>
<protein>
    <recommendedName>
        <fullName evidence="2">NACHT-NTPase and P-loop NTPases N-terminal domain-containing protein</fullName>
    </recommendedName>
</protein>
<gene>
    <name evidence="3" type="ORF">B0J11DRAFT_610665</name>
</gene>
<organism evidence="3 4">
    <name type="scientific">Dendryphion nanum</name>
    <dbReference type="NCBI Taxonomy" id="256645"/>
    <lineage>
        <taxon>Eukaryota</taxon>
        <taxon>Fungi</taxon>
        <taxon>Dikarya</taxon>
        <taxon>Ascomycota</taxon>
        <taxon>Pezizomycotina</taxon>
        <taxon>Dothideomycetes</taxon>
        <taxon>Pleosporomycetidae</taxon>
        <taxon>Pleosporales</taxon>
        <taxon>Torulaceae</taxon>
        <taxon>Dendryphion</taxon>
    </lineage>
</organism>
<dbReference type="Proteomes" id="UP000700596">
    <property type="component" value="Unassembled WGS sequence"/>
</dbReference>
<keyword evidence="4" id="KW-1185">Reference proteome</keyword>
<sequence length="618" mass="70969">MEPLSAVASGMAVVSLSLQLVQSAKAITTFLHDIKQAPTELTRLTESLDRFTGILEDVHQLLEEQESKVKISPPASMFKSLNACKTHLRPLKDIVDRYATSSHGYSSKRSRLWKDLKLGLKAKEISVFEDKIERDMVALNIAMSTNLQRVQLHTIQIVSACKTQVIPRNIQPKLTLEPESTIRSSNSPMSYDIKSARREIALPSILNSIGIRHKKIVHSLHQYEDGKRGNENADVDMFEEYVYTWNSRFWKLSIQWSTRRSYGNILPSLNTCPIVEDFNRETINLIRNGSICEIQRAFHTGTVHPRTENVDGINLLHFAALYNRADLCLYLSELQIEPNSARDFPLAFTWAIKTFSIDSDSGAHVKTINTVRIILREFEVNVNNETITCLLDSILNIRLDVIDWLWVNASSFLIGDDIHPFNDFCVHSYIGLLTSGAFSSQMATEKLYPLMCRDVNGFLKKYGVSLIWQQWDFTEDQHRSTYSRCGSRKGLECWLRLLAQLGIDIGDYFEKISGRFRQAIWTTRWAPTLHFRSDGTWYLEYKALYDPDMPGHMLLSEFSRLASNYYHLGWPFKNNRLDRLTGKISARFNRKLIAKAQKKAGLLRRLEPPRKIPGQWNS</sequence>
<name>A0A9P9J231_9PLEO</name>
<dbReference type="InterPro" id="IPR031352">
    <property type="entry name" value="SesA"/>
</dbReference>
<evidence type="ECO:0000313" key="4">
    <source>
        <dbReference type="Proteomes" id="UP000700596"/>
    </source>
</evidence>
<evidence type="ECO:0000259" key="2">
    <source>
        <dbReference type="Pfam" id="PF17107"/>
    </source>
</evidence>
<evidence type="ECO:0000256" key="1">
    <source>
        <dbReference type="SAM" id="SignalP"/>
    </source>
</evidence>
<dbReference type="AlphaFoldDB" id="A0A9P9J231"/>
<feature type="chain" id="PRO_5040266040" description="NACHT-NTPase and P-loop NTPases N-terminal domain-containing protein" evidence="1">
    <location>
        <begin position="27"/>
        <end position="618"/>
    </location>
</feature>
<feature type="signal peptide" evidence="1">
    <location>
        <begin position="1"/>
        <end position="26"/>
    </location>
</feature>
<feature type="domain" description="NACHT-NTPase and P-loop NTPases N-terminal" evidence="2">
    <location>
        <begin position="15"/>
        <end position="135"/>
    </location>
</feature>